<evidence type="ECO:0000256" key="1">
    <source>
        <dbReference type="ARBA" id="ARBA00004429"/>
    </source>
</evidence>
<feature type="transmembrane region" description="Helical" evidence="10">
    <location>
        <begin position="341"/>
        <end position="366"/>
    </location>
</feature>
<evidence type="ECO:0000256" key="9">
    <source>
        <dbReference type="SAM" id="MobiDB-lite"/>
    </source>
</evidence>
<protein>
    <recommendedName>
        <fullName evidence="8">Multidrug efflux pump Tap</fullName>
    </recommendedName>
</protein>
<sequence length="432" mass="43881">MVTTVGIRSRFAVPLYVGGAALSLFGNSAIAIVLPWLVLARTGDVTITATVATVSGIATVPATLLGGRLADRFGARRVAVLADIGSAVSVAALPVVDAVWGLDLMWFVILGAVGALFDVPGMTARQALMAEVAETSGTKVDTVAGVFQASFSLAFLAGPALAGLLLGWFDPVTVVWVTAMCSALAGVLTWLLPVSPSIGADHQATGRGGWQLIIGDRRLLAVLIISFAATLITPPLLAVVLPAFYAGIERPELLGFTLSAFAVGSLLGAVLYALLSKRSRLPAYLAAMILMTLGMVAVALLASVPLIMVGMLLLGLGGGLFGPVWNVFIAEQLPTGTRGRVLGWFTAATMVAGPIGLGGLTLALTLTEMQTAALALGIFWVFVAVLAVISRDARAVATAPAPGSGGAEGDAAEPVAEGGGADGHHEAHGSQS</sequence>
<dbReference type="Pfam" id="PF07690">
    <property type="entry name" value="MFS_1"/>
    <property type="match status" value="1"/>
</dbReference>
<reference evidence="12 13" key="1">
    <citation type="submission" date="2019-03" db="EMBL/GenBank/DDBJ databases">
        <title>Genomic Encyclopedia of Archaeal and Bacterial Type Strains, Phase II (KMG-II): from individual species to whole genera.</title>
        <authorList>
            <person name="Goeker M."/>
        </authorList>
    </citation>
    <scope>NUCLEOTIDE SEQUENCE [LARGE SCALE GENOMIC DNA]</scope>
    <source>
        <strain evidence="12 13">DSM 24323</strain>
    </source>
</reference>
<organism evidence="12 13">
    <name type="scientific">Naumannella halotolerans</name>
    <dbReference type="NCBI Taxonomy" id="993414"/>
    <lineage>
        <taxon>Bacteria</taxon>
        <taxon>Bacillati</taxon>
        <taxon>Actinomycetota</taxon>
        <taxon>Actinomycetes</taxon>
        <taxon>Propionibacteriales</taxon>
        <taxon>Propionibacteriaceae</taxon>
        <taxon>Naumannella</taxon>
    </lineage>
</organism>
<feature type="transmembrane region" description="Helical" evidence="10">
    <location>
        <begin position="219"/>
        <end position="247"/>
    </location>
</feature>
<evidence type="ECO:0000256" key="4">
    <source>
        <dbReference type="ARBA" id="ARBA00022692"/>
    </source>
</evidence>
<feature type="transmembrane region" description="Helical" evidence="10">
    <location>
        <begin position="307"/>
        <end position="329"/>
    </location>
</feature>
<evidence type="ECO:0000256" key="8">
    <source>
        <dbReference type="ARBA" id="ARBA00040914"/>
    </source>
</evidence>
<feature type="transmembrane region" description="Helical" evidence="10">
    <location>
        <begin position="78"/>
        <end position="100"/>
    </location>
</feature>
<evidence type="ECO:0000259" key="11">
    <source>
        <dbReference type="PROSITE" id="PS50850"/>
    </source>
</evidence>
<dbReference type="InterPro" id="IPR036259">
    <property type="entry name" value="MFS_trans_sf"/>
</dbReference>
<dbReference type="RefSeq" id="WP_133753948.1">
    <property type="nucleotide sequence ID" value="NZ_SOAW01000001.1"/>
</dbReference>
<comment type="subcellular location">
    <subcellularLocation>
        <location evidence="1">Cell inner membrane</location>
        <topology evidence="1">Multi-pass membrane protein</topology>
    </subcellularLocation>
</comment>
<dbReference type="GO" id="GO:0005886">
    <property type="term" value="C:plasma membrane"/>
    <property type="evidence" value="ECO:0007669"/>
    <property type="project" value="UniProtKB-SubCell"/>
</dbReference>
<comment type="caution">
    <text evidence="12">The sequence shown here is derived from an EMBL/GenBank/DDBJ whole genome shotgun (WGS) entry which is preliminary data.</text>
</comment>
<keyword evidence="3" id="KW-1003">Cell membrane</keyword>
<evidence type="ECO:0000256" key="6">
    <source>
        <dbReference type="ARBA" id="ARBA00023136"/>
    </source>
</evidence>
<evidence type="ECO:0000313" key="13">
    <source>
        <dbReference type="Proteomes" id="UP000295371"/>
    </source>
</evidence>
<dbReference type="EMBL" id="SOAW01000001">
    <property type="protein sequence ID" value="TDT33433.1"/>
    <property type="molecule type" value="Genomic_DNA"/>
</dbReference>
<evidence type="ECO:0000256" key="5">
    <source>
        <dbReference type="ARBA" id="ARBA00022989"/>
    </source>
</evidence>
<evidence type="ECO:0000256" key="10">
    <source>
        <dbReference type="SAM" id="Phobius"/>
    </source>
</evidence>
<evidence type="ECO:0000313" key="12">
    <source>
        <dbReference type="EMBL" id="TDT33433.1"/>
    </source>
</evidence>
<name>A0A4R7JA66_9ACTN</name>
<dbReference type="InterPro" id="IPR005829">
    <property type="entry name" value="Sugar_transporter_CS"/>
</dbReference>
<dbReference type="CDD" id="cd06173">
    <property type="entry name" value="MFS_MefA_like"/>
    <property type="match status" value="1"/>
</dbReference>
<dbReference type="PANTHER" id="PTHR23513">
    <property type="entry name" value="INTEGRAL MEMBRANE EFFLUX PROTEIN-RELATED"/>
    <property type="match status" value="1"/>
</dbReference>
<evidence type="ECO:0000256" key="2">
    <source>
        <dbReference type="ARBA" id="ARBA00022448"/>
    </source>
</evidence>
<feature type="domain" description="Major facilitator superfamily (MFS) profile" evidence="11">
    <location>
        <begin position="12"/>
        <end position="395"/>
    </location>
</feature>
<dbReference type="PROSITE" id="PS00217">
    <property type="entry name" value="SUGAR_TRANSPORT_2"/>
    <property type="match status" value="1"/>
</dbReference>
<feature type="transmembrane region" description="Helical" evidence="10">
    <location>
        <begin position="372"/>
        <end position="389"/>
    </location>
</feature>
<dbReference type="SUPFAM" id="SSF103473">
    <property type="entry name" value="MFS general substrate transporter"/>
    <property type="match status" value="1"/>
</dbReference>
<dbReference type="AlphaFoldDB" id="A0A4R7JA66"/>
<dbReference type="InterPro" id="IPR020846">
    <property type="entry name" value="MFS_dom"/>
</dbReference>
<proteinExistence type="inferred from homology"/>
<dbReference type="GO" id="GO:0022857">
    <property type="term" value="F:transmembrane transporter activity"/>
    <property type="evidence" value="ECO:0007669"/>
    <property type="project" value="InterPro"/>
</dbReference>
<feature type="transmembrane region" description="Helical" evidence="10">
    <location>
        <begin position="106"/>
        <end position="124"/>
    </location>
</feature>
<keyword evidence="4 10" id="KW-0812">Transmembrane</keyword>
<feature type="transmembrane region" description="Helical" evidence="10">
    <location>
        <begin position="45"/>
        <end position="66"/>
    </location>
</feature>
<feature type="compositionally biased region" description="Basic and acidic residues" evidence="9">
    <location>
        <begin position="422"/>
        <end position="432"/>
    </location>
</feature>
<feature type="transmembrane region" description="Helical" evidence="10">
    <location>
        <begin position="12"/>
        <end position="39"/>
    </location>
</feature>
<keyword evidence="6 10" id="KW-0472">Membrane</keyword>
<gene>
    <name evidence="12" type="ORF">CLV29_1047</name>
</gene>
<dbReference type="Proteomes" id="UP000295371">
    <property type="component" value="Unassembled WGS sequence"/>
</dbReference>
<feature type="transmembrane region" description="Helical" evidence="10">
    <location>
        <begin position="281"/>
        <end position="301"/>
    </location>
</feature>
<feature type="transmembrane region" description="Helical" evidence="10">
    <location>
        <begin position="175"/>
        <end position="198"/>
    </location>
</feature>
<keyword evidence="2" id="KW-0813">Transport</keyword>
<feature type="transmembrane region" description="Helical" evidence="10">
    <location>
        <begin position="253"/>
        <end position="274"/>
    </location>
</feature>
<feature type="transmembrane region" description="Helical" evidence="10">
    <location>
        <begin position="145"/>
        <end position="169"/>
    </location>
</feature>
<dbReference type="InterPro" id="IPR011701">
    <property type="entry name" value="MFS"/>
</dbReference>
<accession>A0A4R7JA66</accession>
<dbReference type="PROSITE" id="PS50850">
    <property type="entry name" value="MFS"/>
    <property type="match status" value="1"/>
</dbReference>
<feature type="region of interest" description="Disordered" evidence="9">
    <location>
        <begin position="399"/>
        <end position="432"/>
    </location>
</feature>
<comment type="similarity">
    <text evidence="7">Belongs to the major facilitator superfamily. Drug:H(+) antiporter-3 (DHA3) (TC 2.A.1.21) family.</text>
</comment>
<dbReference type="PANTHER" id="PTHR23513:SF9">
    <property type="entry name" value="ENTEROBACTIN EXPORTER ENTS"/>
    <property type="match status" value="1"/>
</dbReference>
<keyword evidence="5 10" id="KW-1133">Transmembrane helix</keyword>
<keyword evidence="13" id="KW-1185">Reference proteome</keyword>
<dbReference type="Gene3D" id="1.20.1250.20">
    <property type="entry name" value="MFS general substrate transporter like domains"/>
    <property type="match status" value="1"/>
</dbReference>
<dbReference type="OrthoDB" id="3177993at2"/>
<evidence type="ECO:0000256" key="3">
    <source>
        <dbReference type="ARBA" id="ARBA00022475"/>
    </source>
</evidence>
<evidence type="ECO:0000256" key="7">
    <source>
        <dbReference type="ARBA" id="ARBA00038075"/>
    </source>
</evidence>